<proteinExistence type="predicted"/>
<sequence length="76" mass="8873">MLERRGQRPNPHKKSLATQSRKRTDSTVHVLNPLYGRALSLFPPPWQNPRANEMWQKKVISKAKGLDWLPERGQPF</sequence>
<feature type="region of interest" description="Disordered" evidence="1">
    <location>
        <begin position="1"/>
        <end position="26"/>
    </location>
</feature>
<dbReference type="EMBL" id="JAKKPZ010000010">
    <property type="protein sequence ID" value="KAI1716455.1"/>
    <property type="molecule type" value="Genomic_DNA"/>
</dbReference>
<protein>
    <submittedName>
        <fullName evidence="2">Uncharacterized protein</fullName>
    </submittedName>
</protein>
<accession>A0AAD4N9P7</accession>
<comment type="caution">
    <text evidence="2">The sequence shown here is derived from an EMBL/GenBank/DDBJ whole genome shotgun (WGS) entry which is preliminary data.</text>
</comment>
<dbReference type="Proteomes" id="UP001201812">
    <property type="component" value="Unassembled WGS sequence"/>
</dbReference>
<gene>
    <name evidence="2" type="ORF">DdX_07510</name>
</gene>
<dbReference type="AlphaFoldDB" id="A0AAD4N9P7"/>
<organism evidence="2 3">
    <name type="scientific">Ditylenchus destructor</name>
    <dbReference type="NCBI Taxonomy" id="166010"/>
    <lineage>
        <taxon>Eukaryota</taxon>
        <taxon>Metazoa</taxon>
        <taxon>Ecdysozoa</taxon>
        <taxon>Nematoda</taxon>
        <taxon>Chromadorea</taxon>
        <taxon>Rhabditida</taxon>
        <taxon>Tylenchina</taxon>
        <taxon>Tylenchomorpha</taxon>
        <taxon>Sphaerularioidea</taxon>
        <taxon>Anguinidae</taxon>
        <taxon>Anguininae</taxon>
        <taxon>Ditylenchus</taxon>
    </lineage>
</organism>
<reference evidence="2" key="1">
    <citation type="submission" date="2022-01" db="EMBL/GenBank/DDBJ databases">
        <title>Genome Sequence Resource for Two Populations of Ditylenchus destructor, the Migratory Endoparasitic Phytonematode.</title>
        <authorList>
            <person name="Zhang H."/>
            <person name="Lin R."/>
            <person name="Xie B."/>
        </authorList>
    </citation>
    <scope>NUCLEOTIDE SEQUENCE</scope>
    <source>
        <strain evidence="2">BazhouSP</strain>
    </source>
</reference>
<name>A0AAD4N9P7_9BILA</name>
<evidence type="ECO:0000313" key="2">
    <source>
        <dbReference type="EMBL" id="KAI1716455.1"/>
    </source>
</evidence>
<evidence type="ECO:0000313" key="3">
    <source>
        <dbReference type="Proteomes" id="UP001201812"/>
    </source>
</evidence>
<evidence type="ECO:0000256" key="1">
    <source>
        <dbReference type="SAM" id="MobiDB-lite"/>
    </source>
</evidence>
<keyword evidence="3" id="KW-1185">Reference proteome</keyword>